<evidence type="ECO:0000313" key="1">
    <source>
        <dbReference type="EMBL" id="KAJ2767018.1"/>
    </source>
</evidence>
<comment type="caution">
    <text evidence="1">The sequence shown here is derived from an EMBL/GenBank/DDBJ whole genome shotgun (WGS) entry which is preliminary data.</text>
</comment>
<evidence type="ECO:0000313" key="2">
    <source>
        <dbReference type="Proteomes" id="UP001140234"/>
    </source>
</evidence>
<protein>
    <submittedName>
        <fullName evidence="1">Uncharacterized protein</fullName>
    </submittedName>
</protein>
<reference evidence="1" key="1">
    <citation type="submission" date="2022-07" db="EMBL/GenBank/DDBJ databases">
        <title>Phylogenomic reconstructions and comparative analyses of Kickxellomycotina fungi.</title>
        <authorList>
            <person name="Reynolds N.K."/>
            <person name="Stajich J.E."/>
            <person name="Barry K."/>
            <person name="Grigoriev I.V."/>
            <person name="Crous P."/>
            <person name="Smith M.E."/>
        </authorList>
    </citation>
    <scope>NUCLEOTIDE SEQUENCE</scope>
    <source>
        <strain evidence="1">CBS 109366</strain>
    </source>
</reference>
<dbReference type="EMBL" id="JANBUJ010001537">
    <property type="protein sequence ID" value="KAJ2767018.1"/>
    <property type="molecule type" value="Genomic_DNA"/>
</dbReference>
<organism evidence="1 2">
    <name type="scientific">Coemansia nantahalensis</name>
    <dbReference type="NCBI Taxonomy" id="2789366"/>
    <lineage>
        <taxon>Eukaryota</taxon>
        <taxon>Fungi</taxon>
        <taxon>Fungi incertae sedis</taxon>
        <taxon>Zoopagomycota</taxon>
        <taxon>Kickxellomycotina</taxon>
        <taxon>Kickxellomycetes</taxon>
        <taxon>Kickxellales</taxon>
        <taxon>Kickxellaceae</taxon>
        <taxon>Coemansia</taxon>
    </lineage>
</organism>
<proteinExistence type="predicted"/>
<sequence length="605" mass="66131">MADAQCCRYAPPILSLPVLVMQRVFRHLVNFPSFEWFEDPGVQGTWGSWVVILRPLLSVCRYWRGLACPLYYQYAAGCYGNKGYRSVRRARLKARIDEIAAPHLRAMVRHVYLNFSIDSLLGEGSQRTLDRALGGAVFPGAQQLVVEVDEEMGSVDQELIAAAEAATADGVPQQAAEATIPKGIESRIIGTCARLRAAFPGVVAAHVKETRWLSRRGAMLHFTHRMLQGRTVLMERPDPRFGIAVPQCVEGGLTWVNVHRIHLIPSGAALIRRCAATLQTIILTRTNTEAVKEILRDNAGAPLVYPRLRELRLGLWNPAAAVEAPSVERPDHVPFPALERIEAMPRDPHIGELLFRGNRESLVQIRLCLPGRTVTRLHEAGVLDGVNAWPALRQIELYRPALGPGGNRDGVWPSDLSRAVFERLVWWALTAAPNCSRIVLRGWRMLLRPGTGGVEPLVGRLRGTVRHLDLPVACTVADALGLVRRFPHLNYLGVALDGCAVPGDSGPTAEYVGTAAAAQHSRLRTLAVPIAGAQQERHIALVCALVELVPSIRTLEPRPAHDEAAVRVPDLMALEQDIAAALGSAVNAVRAGVAVEPRTASPPWV</sequence>
<gene>
    <name evidence="1" type="ORF">IWQ57_004125</name>
</gene>
<keyword evidence="2" id="KW-1185">Reference proteome</keyword>
<accession>A0ACC1JTT3</accession>
<name>A0ACC1JTT3_9FUNG</name>
<dbReference type="Proteomes" id="UP001140234">
    <property type="component" value="Unassembled WGS sequence"/>
</dbReference>